<accession>A0A6M3X981</accession>
<sequence length="96" mass="11245">MIDRKRNQKEERDIMGHNIDLIQMFGPFNVECPHCGHVEPAEKYGLDDKDVDCTDYNPEPGIWSINTYCYWGCEKEFSIIIHVKIDHISIEEKTNS</sequence>
<evidence type="ECO:0000313" key="1">
    <source>
        <dbReference type="EMBL" id="QJH93225.1"/>
    </source>
</evidence>
<name>A0A6M3X981_9ZZZZ</name>
<proteinExistence type="predicted"/>
<gene>
    <name evidence="1" type="ORF">MM171B03506_0009</name>
</gene>
<protein>
    <submittedName>
        <fullName evidence="1">Uncharacterized protein</fullName>
    </submittedName>
</protein>
<dbReference type="EMBL" id="MT143957">
    <property type="protein sequence ID" value="QJH93225.1"/>
    <property type="molecule type" value="Genomic_DNA"/>
</dbReference>
<organism evidence="1">
    <name type="scientific">viral metagenome</name>
    <dbReference type="NCBI Taxonomy" id="1070528"/>
    <lineage>
        <taxon>unclassified sequences</taxon>
        <taxon>metagenomes</taxon>
        <taxon>organismal metagenomes</taxon>
    </lineage>
</organism>
<dbReference type="AlphaFoldDB" id="A0A6M3X981"/>
<reference evidence="1" key="1">
    <citation type="submission" date="2020-03" db="EMBL/GenBank/DDBJ databases">
        <title>The deep terrestrial virosphere.</title>
        <authorList>
            <person name="Holmfeldt K."/>
            <person name="Nilsson E."/>
            <person name="Simone D."/>
            <person name="Lopez-Fernandez M."/>
            <person name="Wu X."/>
            <person name="de Brujin I."/>
            <person name="Lundin D."/>
            <person name="Andersson A."/>
            <person name="Bertilsson S."/>
            <person name="Dopson M."/>
        </authorList>
    </citation>
    <scope>NUCLEOTIDE SEQUENCE</scope>
    <source>
        <strain evidence="1">MM171B03506</strain>
    </source>
</reference>